<comment type="caution">
    <text evidence="8">As this protein does not have any detectable helicase domains, it probably does not have helicase activity.</text>
</comment>
<dbReference type="GO" id="GO:0005524">
    <property type="term" value="F:ATP binding"/>
    <property type="evidence" value="ECO:0007669"/>
    <property type="project" value="UniProtKB-UniRule"/>
</dbReference>
<keyword evidence="4 8" id="KW-0547">Nucleotide-binding</keyword>
<evidence type="ECO:0000256" key="7">
    <source>
        <dbReference type="ARBA" id="ARBA00023125"/>
    </source>
</evidence>
<dbReference type="NCBIfam" id="TIGR00595">
    <property type="entry name" value="priA"/>
    <property type="match status" value="1"/>
</dbReference>
<name>A0A1F5N8D8_9BACT</name>
<comment type="cofactor">
    <cofactor evidence="8">
        <name>Zn(2+)</name>
        <dbReference type="ChEBI" id="CHEBI:29105"/>
    </cofactor>
    <text evidence="8">Binds 2 zinc ions per subunit.</text>
</comment>
<dbReference type="PANTHER" id="PTHR30580">
    <property type="entry name" value="PRIMOSOMAL PROTEIN N"/>
    <property type="match status" value="1"/>
</dbReference>
<organism evidence="12 13">
    <name type="scientific">Candidatus Doudnabacteria bacterium RIFCSPHIGHO2_01_52_17</name>
    <dbReference type="NCBI Taxonomy" id="1817820"/>
    <lineage>
        <taxon>Bacteria</taxon>
        <taxon>Candidatus Doudnaibacteriota</taxon>
    </lineage>
</organism>
<keyword evidence="2 8" id="KW-0235">DNA replication</keyword>
<dbReference type="Gene3D" id="3.40.1440.60">
    <property type="entry name" value="PriA, 3(prime) DNA-binding domain"/>
    <property type="match status" value="1"/>
</dbReference>
<evidence type="ECO:0000256" key="3">
    <source>
        <dbReference type="ARBA" id="ARBA00022723"/>
    </source>
</evidence>
<feature type="binding site" evidence="8">
    <location>
        <position position="387"/>
    </location>
    <ligand>
        <name>Zn(2+)</name>
        <dbReference type="ChEBI" id="CHEBI:29105"/>
        <label>2</label>
    </ligand>
</feature>
<proteinExistence type="inferred from homology"/>
<feature type="domain" description="PriA DNA helicase Cys-rich region (CRR)" evidence="11">
    <location>
        <begin position="384"/>
        <end position="409"/>
    </location>
</feature>
<reference evidence="12 13" key="1">
    <citation type="journal article" date="2016" name="Nat. Commun.">
        <title>Thousands of microbial genomes shed light on interconnected biogeochemical processes in an aquifer system.</title>
        <authorList>
            <person name="Anantharaman K."/>
            <person name="Brown C.T."/>
            <person name="Hug L.A."/>
            <person name="Sharon I."/>
            <person name="Castelle C.J."/>
            <person name="Probst A.J."/>
            <person name="Thomas B.C."/>
            <person name="Singh A."/>
            <person name="Wilkins M.J."/>
            <person name="Karaoz U."/>
            <person name="Brodie E.L."/>
            <person name="Williams K.H."/>
            <person name="Hubbard S.S."/>
            <person name="Banfield J.F."/>
        </authorList>
    </citation>
    <scope>NUCLEOTIDE SEQUENCE [LARGE SCALE GENOMIC DNA]</scope>
</reference>
<dbReference type="AlphaFoldDB" id="A0A1F5N8D8"/>
<feature type="binding site" evidence="8">
    <location>
        <position position="384"/>
    </location>
    <ligand>
        <name>Zn(2+)</name>
        <dbReference type="ChEBI" id="CHEBI:29105"/>
        <label>2</label>
    </ligand>
</feature>
<dbReference type="Gene3D" id="3.40.50.300">
    <property type="entry name" value="P-loop containing nucleotide triphosphate hydrolases"/>
    <property type="match status" value="1"/>
</dbReference>
<dbReference type="GO" id="GO:0006269">
    <property type="term" value="P:DNA replication, synthesis of primer"/>
    <property type="evidence" value="ECO:0007669"/>
    <property type="project" value="UniProtKB-KW"/>
</dbReference>
<dbReference type="InterPro" id="IPR042115">
    <property type="entry name" value="PriA_3primeBD_sf"/>
</dbReference>
<feature type="binding site" evidence="8">
    <location>
        <position position="402"/>
    </location>
    <ligand>
        <name>Zn(2+)</name>
        <dbReference type="ChEBI" id="CHEBI:29105"/>
        <label>2</label>
    </ligand>
</feature>
<keyword evidence="3 8" id="KW-0479">Metal-binding</keyword>
<evidence type="ECO:0000313" key="13">
    <source>
        <dbReference type="Proteomes" id="UP000176547"/>
    </source>
</evidence>
<evidence type="ECO:0000256" key="4">
    <source>
        <dbReference type="ARBA" id="ARBA00022741"/>
    </source>
</evidence>
<gene>
    <name evidence="8" type="primary">priA</name>
    <name evidence="12" type="ORF">A3K06_03710</name>
</gene>
<feature type="domain" description="DEAD/DEAH-box helicase" evidence="9">
    <location>
        <begin position="154"/>
        <end position="256"/>
    </location>
</feature>
<evidence type="ECO:0000256" key="6">
    <source>
        <dbReference type="ARBA" id="ARBA00022840"/>
    </source>
</evidence>
<dbReference type="GO" id="GO:0008270">
    <property type="term" value="F:zinc ion binding"/>
    <property type="evidence" value="ECO:0007669"/>
    <property type="project" value="UniProtKB-UniRule"/>
</dbReference>
<evidence type="ECO:0000256" key="5">
    <source>
        <dbReference type="ARBA" id="ARBA00022833"/>
    </source>
</evidence>
<comment type="caution">
    <text evidence="12">The sequence shown here is derived from an EMBL/GenBank/DDBJ whole genome shotgun (WGS) entry which is preliminary data.</text>
</comment>
<comment type="subunit">
    <text evidence="8">Component of the replication restart primosome.</text>
</comment>
<dbReference type="GO" id="GO:0006302">
    <property type="term" value="P:double-strand break repair"/>
    <property type="evidence" value="ECO:0007669"/>
    <property type="project" value="InterPro"/>
</dbReference>
<dbReference type="HAMAP" id="MF_00983">
    <property type="entry name" value="PriA"/>
    <property type="match status" value="1"/>
</dbReference>
<feature type="binding site" evidence="8">
    <location>
        <position position="418"/>
    </location>
    <ligand>
        <name>Zn(2+)</name>
        <dbReference type="ChEBI" id="CHEBI:29105"/>
        <label>1</label>
    </ligand>
</feature>
<dbReference type="InterPro" id="IPR005259">
    <property type="entry name" value="PriA"/>
</dbReference>
<dbReference type="GO" id="GO:0043138">
    <property type="term" value="F:3'-5' DNA helicase activity"/>
    <property type="evidence" value="ECO:0007669"/>
    <property type="project" value="TreeGrafter"/>
</dbReference>
<dbReference type="Pfam" id="PF17764">
    <property type="entry name" value="PriA_3primeBD"/>
    <property type="match status" value="1"/>
</dbReference>
<sequence length="659" mass="73351">MADFQRVINIIPAQKVAAASSSIFTYLVPPRLHNILRPGMVVRVPLRRSEVLGVVSSQEMHRLPADTKKLKEVLDHASEIPPLDEKRLTLANWMAQKYFSALGQTLKLMLPRVPARVREQELVGRERQTADFVLTEHQRSAASQLGAALGKPGIFFLGGPSGSGKSEVYERAIERALAGEKQILILVPQIDDANALIAPFARRFGVENLCILHSAISPAERAAVWRSVHEGRKKIIIATRSGVLAPFADLGLIVVEREHDDSFVEEQMPRYDAREAAIELSRLWSCPTILVDHIPSLRAYFQIREKQITLLPLPNPVKADRHEPTIKIIDLSSPHSRARGENLGDQLRYALEENIRAKRQAILILNRRGGGTLLCPDCGYTPKCPSCEVSLIWFEARKKLQCRQCGHTEDSPARCPSCLGPGLRVMRYGTQSLEQEVRAIVEKTFPQSAHLVGRLDADTAKDKKNVAQIHKDWDSGKMLVLVGTQLIGSRFASKSLGLVGVVSADSFLAAPHYRALENAFTDFADMSGLLTRAKPAGTLYIQTFRAEHPLFERLKHFDYQNFYEQELSERKKFHYPPFVRLLRVNITGGEPRREAAAVTEKLRGILPAGSEIIGPTPPAGTHDQWELLVKFATNAPIDSSSLRRAVGGAELDPDPAVRW</sequence>
<dbReference type="InterPro" id="IPR041222">
    <property type="entry name" value="PriA_3primeBD"/>
</dbReference>
<protein>
    <recommendedName>
        <fullName evidence="8">Probable replication restart protein PriA</fullName>
    </recommendedName>
    <alternativeName>
        <fullName evidence="8">Putative ATP-dependent DNA helicase PriA</fullName>
    </alternativeName>
</protein>
<feature type="binding site" evidence="8">
    <location>
        <position position="405"/>
    </location>
    <ligand>
        <name>Zn(2+)</name>
        <dbReference type="ChEBI" id="CHEBI:29105"/>
        <label>2</label>
    </ligand>
</feature>
<comment type="function">
    <text evidence="8">Initiates the restart of stalled replication forks, which reloads the replicative helicase on sites other than the origin of replication. Recognizes and binds to abandoned replication forks and remodels them to uncover a helicase loading site. Promotes assembly of the primosome at these replication forks.</text>
</comment>
<dbReference type="Pfam" id="PF18319">
    <property type="entry name" value="Zn_ribbon_PriA"/>
    <property type="match status" value="1"/>
</dbReference>
<keyword evidence="6 8" id="KW-0067">ATP-binding</keyword>
<dbReference type="Proteomes" id="UP000176547">
    <property type="component" value="Unassembled WGS sequence"/>
</dbReference>
<accession>A0A1F5N8D8</accession>
<dbReference type="InterPro" id="IPR011545">
    <property type="entry name" value="DEAD/DEAH_box_helicase_dom"/>
</dbReference>
<dbReference type="InterPro" id="IPR040498">
    <property type="entry name" value="PriA_CRR"/>
</dbReference>
<evidence type="ECO:0000259" key="9">
    <source>
        <dbReference type="Pfam" id="PF00270"/>
    </source>
</evidence>
<evidence type="ECO:0000259" key="11">
    <source>
        <dbReference type="Pfam" id="PF18319"/>
    </source>
</evidence>
<feature type="domain" description="Primosomal protein N' 3' DNA-binding" evidence="10">
    <location>
        <begin position="19"/>
        <end position="111"/>
    </location>
</feature>
<dbReference type="GO" id="GO:0003677">
    <property type="term" value="F:DNA binding"/>
    <property type="evidence" value="ECO:0007669"/>
    <property type="project" value="UniProtKB-UniRule"/>
</dbReference>
<dbReference type="GO" id="GO:0006310">
    <property type="term" value="P:DNA recombination"/>
    <property type="evidence" value="ECO:0007669"/>
    <property type="project" value="InterPro"/>
</dbReference>
<evidence type="ECO:0000256" key="8">
    <source>
        <dbReference type="HAMAP-Rule" id="MF_00983"/>
    </source>
</evidence>
<evidence type="ECO:0000256" key="1">
    <source>
        <dbReference type="ARBA" id="ARBA00022515"/>
    </source>
</evidence>
<comment type="similarity">
    <text evidence="8">Belongs to the helicase family. PriA subfamily.</text>
</comment>
<dbReference type="GO" id="GO:0006270">
    <property type="term" value="P:DNA replication initiation"/>
    <property type="evidence" value="ECO:0007669"/>
    <property type="project" value="TreeGrafter"/>
</dbReference>
<evidence type="ECO:0000256" key="2">
    <source>
        <dbReference type="ARBA" id="ARBA00022705"/>
    </source>
</evidence>
<keyword evidence="7 8" id="KW-0238">DNA-binding</keyword>
<dbReference type="SUPFAM" id="SSF52540">
    <property type="entry name" value="P-loop containing nucleoside triphosphate hydrolases"/>
    <property type="match status" value="1"/>
</dbReference>
<feature type="binding site" evidence="8">
    <location>
        <position position="378"/>
    </location>
    <ligand>
        <name>Zn(2+)</name>
        <dbReference type="ChEBI" id="CHEBI:29105"/>
        <label>1</label>
    </ligand>
</feature>
<dbReference type="Pfam" id="PF00270">
    <property type="entry name" value="DEAD"/>
    <property type="match status" value="1"/>
</dbReference>
<dbReference type="InterPro" id="IPR027417">
    <property type="entry name" value="P-loop_NTPase"/>
</dbReference>
<dbReference type="PANTHER" id="PTHR30580:SF0">
    <property type="entry name" value="PRIMOSOMAL PROTEIN N"/>
    <property type="match status" value="1"/>
</dbReference>
<feature type="binding site" evidence="8">
    <location>
        <position position="375"/>
    </location>
    <ligand>
        <name>Zn(2+)</name>
        <dbReference type="ChEBI" id="CHEBI:29105"/>
        <label>1</label>
    </ligand>
</feature>
<feature type="binding site" evidence="8">
    <location>
        <position position="415"/>
    </location>
    <ligand>
        <name>Zn(2+)</name>
        <dbReference type="ChEBI" id="CHEBI:29105"/>
        <label>1</label>
    </ligand>
</feature>
<evidence type="ECO:0000313" key="12">
    <source>
        <dbReference type="EMBL" id="OGE73915.1"/>
    </source>
</evidence>
<keyword evidence="1 8" id="KW-0639">Primosome</keyword>
<keyword evidence="5 8" id="KW-0862">Zinc</keyword>
<dbReference type="GO" id="GO:1990077">
    <property type="term" value="C:primosome complex"/>
    <property type="evidence" value="ECO:0007669"/>
    <property type="project" value="UniProtKB-UniRule"/>
</dbReference>
<evidence type="ECO:0000259" key="10">
    <source>
        <dbReference type="Pfam" id="PF17764"/>
    </source>
</evidence>
<dbReference type="EMBL" id="MFEG01000076">
    <property type="protein sequence ID" value="OGE73915.1"/>
    <property type="molecule type" value="Genomic_DNA"/>
</dbReference>